<evidence type="ECO:0000313" key="5">
    <source>
        <dbReference type="EMBL" id="SFR61660.1"/>
    </source>
</evidence>
<evidence type="ECO:0000256" key="2">
    <source>
        <dbReference type="SAM" id="MobiDB-lite"/>
    </source>
</evidence>
<keyword evidence="6" id="KW-1185">Reference proteome</keyword>
<feature type="compositionally biased region" description="Low complexity" evidence="2">
    <location>
        <begin position="110"/>
        <end position="134"/>
    </location>
</feature>
<feature type="domain" description="DUF4352" evidence="4">
    <location>
        <begin position="156"/>
        <end position="272"/>
    </location>
</feature>
<dbReference type="EMBL" id="FOYS01000004">
    <property type="protein sequence ID" value="SFR61660.1"/>
    <property type="molecule type" value="Genomic_DNA"/>
</dbReference>
<feature type="compositionally biased region" description="Low complexity" evidence="2">
    <location>
        <begin position="93"/>
        <end position="103"/>
    </location>
</feature>
<sequence length="291" mass="29670">MKGGSTIRNVLVGIVYVFLLPLLFALLPVTVGLIVGMNVGGAAGKLSVLPGVGDGGGAIAGVAAGVYAVLILGVLGAVVPSDDTAEAPEQNVEGATGEAATAADGGNQGATAEESSTAAPEPTVTATPKSTPEPTAEPTPEPTPTATTQPEMPMHDVGESFTVGDGEMSIEYTVTDVTTADNVGGEYGEDADGEFVIVTMSMENVGDESLDITSRPFTVVDSEGREFEVDTNAMVYAEDSIVFEQLNPGLSKEGVVIFDVNPDGEYTMHIAPAGMFSTATTHRVAISGEIQ</sequence>
<dbReference type="InterPro" id="IPR029050">
    <property type="entry name" value="Immunoprotect_excell_Ig-like"/>
</dbReference>
<dbReference type="Pfam" id="PF11611">
    <property type="entry name" value="DUF4352"/>
    <property type="match status" value="1"/>
</dbReference>
<dbReference type="Gene3D" id="2.60.40.1240">
    <property type="match status" value="1"/>
</dbReference>
<name>A0A1I6I5K5_9EURY</name>
<keyword evidence="1" id="KW-0732">Signal</keyword>
<keyword evidence="3" id="KW-1133">Transmembrane helix</keyword>
<gene>
    <name evidence="5" type="ORF">SAMN04488124_2813</name>
</gene>
<proteinExistence type="predicted"/>
<feature type="transmembrane region" description="Helical" evidence="3">
    <location>
        <begin position="12"/>
        <end position="37"/>
    </location>
</feature>
<keyword evidence="3" id="KW-0812">Transmembrane</keyword>
<evidence type="ECO:0000313" key="6">
    <source>
        <dbReference type="Proteomes" id="UP000243250"/>
    </source>
</evidence>
<feature type="transmembrane region" description="Helical" evidence="3">
    <location>
        <begin position="57"/>
        <end position="79"/>
    </location>
</feature>
<feature type="region of interest" description="Disordered" evidence="2">
    <location>
        <begin position="85"/>
        <end position="162"/>
    </location>
</feature>
<accession>A0A1I6I5K5</accession>
<dbReference type="InterPro" id="IPR029051">
    <property type="entry name" value="DUF4352"/>
</dbReference>
<keyword evidence="3" id="KW-0472">Membrane</keyword>
<organism evidence="5 6">
    <name type="scientific">Halogeometricum limi</name>
    <dbReference type="NCBI Taxonomy" id="555875"/>
    <lineage>
        <taxon>Archaea</taxon>
        <taxon>Methanobacteriati</taxon>
        <taxon>Methanobacteriota</taxon>
        <taxon>Stenosarchaea group</taxon>
        <taxon>Halobacteria</taxon>
        <taxon>Halobacteriales</taxon>
        <taxon>Haloferacaceae</taxon>
        <taxon>Halogeometricum</taxon>
    </lineage>
</organism>
<dbReference type="Proteomes" id="UP000243250">
    <property type="component" value="Unassembled WGS sequence"/>
</dbReference>
<dbReference type="AlphaFoldDB" id="A0A1I6I5K5"/>
<evidence type="ECO:0000259" key="4">
    <source>
        <dbReference type="Pfam" id="PF11611"/>
    </source>
</evidence>
<reference evidence="6" key="1">
    <citation type="submission" date="2016-10" db="EMBL/GenBank/DDBJ databases">
        <authorList>
            <person name="Varghese N."/>
            <person name="Submissions S."/>
        </authorList>
    </citation>
    <scope>NUCLEOTIDE SEQUENCE [LARGE SCALE GENOMIC DNA]</scope>
    <source>
        <strain evidence="6">CGMCC 1.8711</strain>
    </source>
</reference>
<protein>
    <recommendedName>
        <fullName evidence="4">DUF4352 domain-containing protein</fullName>
    </recommendedName>
</protein>
<evidence type="ECO:0000256" key="1">
    <source>
        <dbReference type="ARBA" id="ARBA00022729"/>
    </source>
</evidence>
<evidence type="ECO:0000256" key="3">
    <source>
        <dbReference type="SAM" id="Phobius"/>
    </source>
</evidence>